<dbReference type="Proteomes" id="UP000284842">
    <property type="component" value="Unassembled WGS sequence"/>
</dbReference>
<evidence type="ECO:0000256" key="3">
    <source>
        <dbReference type="ARBA" id="ARBA00022827"/>
    </source>
</evidence>
<accession>A0A409YC25</accession>
<feature type="compositionally biased region" description="Basic and acidic residues" evidence="6">
    <location>
        <begin position="607"/>
        <end position="617"/>
    </location>
</feature>
<keyword evidence="3" id="KW-0274">FAD</keyword>
<dbReference type="InterPro" id="IPR036188">
    <property type="entry name" value="FAD/NAD-bd_sf"/>
</dbReference>
<dbReference type="InParanoid" id="A0A409YC25"/>
<keyword evidence="4" id="KW-0560">Oxidoreductase</keyword>
<proteinExistence type="inferred from homology"/>
<feature type="region of interest" description="Disordered" evidence="6">
    <location>
        <begin position="1249"/>
        <end position="1379"/>
    </location>
</feature>
<organism evidence="7 8">
    <name type="scientific">Panaeolus cyanescens</name>
    <dbReference type="NCBI Taxonomy" id="181874"/>
    <lineage>
        <taxon>Eukaryota</taxon>
        <taxon>Fungi</taxon>
        <taxon>Dikarya</taxon>
        <taxon>Basidiomycota</taxon>
        <taxon>Agaricomycotina</taxon>
        <taxon>Agaricomycetes</taxon>
        <taxon>Agaricomycetidae</taxon>
        <taxon>Agaricales</taxon>
        <taxon>Agaricineae</taxon>
        <taxon>Galeropsidaceae</taxon>
        <taxon>Panaeolus</taxon>
    </lineage>
</organism>
<feature type="coiled-coil region" evidence="5">
    <location>
        <begin position="1197"/>
        <end position="1224"/>
    </location>
</feature>
<name>A0A409YC25_9AGAR</name>
<dbReference type="Gene3D" id="3.50.50.60">
    <property type="entry name" value="FAD/NAD(P)-binding domain"/>
    <property type="match status" value="1"/>
</dbReference>
<protein>
    <submittedName>
        <fullName evidence="7">Uncharacterized protein</fullName>
    </submittedName>
</protein>
<evidence type="ECO:0000256" key="6">
    <source>
        <dbReference type="SAM" id="MobiDB-lite"/>
    </source>
</evidence>
<feature type="coiled-coil region" evidence="5">
    <location>
        <begin position="1056"/>
        <end position="1154"/>
    </location>
</feature>
<evidence type="ECO:0000313" key="7">
    <source>
        <dbReference type="EMBL" id="PPR00533.1"/>
    </source>
</evidence>
<feature type="compositionally biased region" description="Low complexity" evidence="6">
    <location>
        <begin position="1249"/>
        <end position="1258"/>
    </location>
</feature>
<dbReference type="GO" id="GO:0050661">
    <property type="term" value="F:NADP binding"/>
    <property type="evidence" value="ECO:0007669"/>
    <property type="project" value="InterPro"/>
</dbReference>
<feature type="compositionally biased region" description="Basic residues" evidence="6">
    <location>
        <begin position="1369"/>
        <end position="1379"/>
    </location>
</feature>
<dbReference type="GO" id="GO:0050660">
    <property type="term" value="F:flavin adenine dinucleotide binding"/>
    <property type="evidence" value="ECO:0007669"/>
    <property type="project" value="InterPro"/>
</dbReference>
<evidence type="ECO:0000313" key="8">
    <source>
        <dbReference type="Proteomes" id="UP000284842"/>
    </source>
</evidence>
<feature type="region of interest" description="Disordered" evidence="6">
    <location>
        <begin position="560"/>
        <end position="642"/>
    </location>
</feature>
<feature type="compositionally biased region" description="Polar residues" evidence="6">
    <location>
        <begin position="1340"/>
        <end position="1352"/>
    </location>
</feature>
<gene>
    <name evidence="7" type="ORF">CVT24_005507</name>
</gene>
<dbReference type="OrthoDB" id="2915840at2759"/>
<feature type="compositionally biased region" description="Polar residues" evidence="6">
    <location>
        <begin position="572"/>
        <end position="588"/>
    </location>
</feature>
<reference evidence="7 8" key="1">
    <citation type="journal article" date="2018" name="Evol. Lett.">
        <title>Horizontal gene cluster transfer increased hallucinogenic mushroom diversity.</title>
        <authorList>
            <person name="Reynolds H.T."/>
            <person name="Vijayakumar V."/>
            <person name="Gluck-Thaler E."/>
            <person name="Korotkin H.B."/>
            <person name="Matheny P.B."/>
            <person name="Slot J.C."/>
        </authorList>
    </citation>
    <scope>NUCLEOTIDE SEQUENCE [LARGE SCALE GENOMIC DNA]</scope>
    <source>
        <strain evidence="7 8">2629</strain>
    </source>
</reference>
<dbReference type="STRING" id="181874.A0A409YC25"/>
<evidence type="ECO:0000256" key="5">
    <source>
        <dbReference type="SAM" id="Coils"/>
    </source>
</evidence>
<sequence>MISDPILNAPIGIIGSGAAGQINAHVLLRDGFTDVTIITRDSSVGGTWARERVYPGLFINNVHGEYRFSALDMPPPSQAKENAGRLSGMDLCNYMEKFSDTFLKGKAKIMFRTTVLNVHRDAPGEWRIKIQDLDSGEVGEKRFSKIVLATGGCSNPKIPHTLSPEAAERAGYKGVVIHSCQFAAKLDTILEAVKPSTGRGEDDEDVVLVVGCGKSAQDAAVKLTIEGRKVIMVFSRSDPFLASKSALPDFIRKSRFLSIMFGYSQLNTRLERFLHQTTIGSTITRFIWKKIEESSLDAFDIPQDSPLRTTHKLFWGVRTSDEGKTRLTSFHSLAVAKSIEMIAPARVVGYLNDGESLSISTGRKIKPKAVVLATGYQSSWTDIFTPEMAGELGIRRHEPLTKVSAEWNYASLSDPPPTDPEHKTWVTSIYRGLVPAKNILHHDFAIAGALFSANFGYTNEVAAHWIASYLRGDSMVMPRSVDEAMQEAETQSAWMKTRYPDSLSWINDSYSTSLDFWTWPQAADQLLDDMRLPSLRSGGNWFNWAFKIIDLKEIENLTMERGSSPADGGHFPSSNGAYMQNLNQNLGGRTNEDPITPDRSASSRFVPSREEEERPREEEEELQSKSPRPPDGLGTSDALHSTPSLLFPHAQAMLCLSMAYQKISSMEEQLPACQNELKEARAELAVANERFAAHASRSRAEASHLHSQLHAATGQNAHLTKLKEAQEKENQSLREMLHKARNSLAELKAQHSDLAEALRALKKAHDENVPSLHELRRELEATPVELYLSPAETMSRSAKCRETNSELERALAEAQQVSDMFRNKLQIQATILAENQGIIRDLQEENRHLRQELDSKPVLEQVAAVESKMAKVAERLIKREEETIDTLANLSSVQANLEATNNQVIAYREALDNSKKARDNFKAELDARCLEVKDLAAQLKRSEEAKEDAMAMVLDLKKRLDEKDTVLGNVMSERQDVQNRVMDAISHLEANYASRMESITERERTLRQTLNDTQQKNTELEERLQAQSVALFKAKEDILLAKERLLSESAKVDVLNERLTSNLTEREIMVKALEDRYTTLEREFERVKTCLSDSERRNVDLESRVEQSQTEVRELQISQQNSATSQSREMDQRYLEAQRQIGLLVKERDELRRRSEKILQRYQTNSLSDEEKVFVEHVMQDARAIHEQDMIKKGQEIRLKEVLIQEIKAKNKELETTVARYIKELSKSSGGEDRSVVGLKPFLLGLSSPRDESSSSLLEPHSVNVPGPKPKLFKVEGNSRSSSLSSISTGGGHDRSSGKKRIRSPTPFSEPPSKPKKRSAKDVSPTPAGNTASKKMKMSASATGHNASSSRLPHSASPPDLAAIAAVAPKKKPAGRKRK</sequence>
<evidence type="ECO:0000256" key="1">
    <source>
        <dbReference type="ARBA" id="ARBA00009183"/>
    </source>
</evidence>
<dbReference type="InterPro" id="IPR020946">
    <property type="entry name" value="Flavin_mOase-like"/>
</dbReference>
<dbReference type="InterPro" id="IPR050346">
    <property type="entry name" value="FMO-like"/>
</dbReference>
<feature type="compositionally biased region" description="Low complexity" evidence="6">
    <location>
        <begin position="1278"/>
        <end position="1288"/>
    </location>
</feature>
<dbReference type="GO" id="GO:0004499">
    <property type="term" value="F:N,N-dimethylaniline monooxygenase activity"/>
    <property type="evidence" value="ECO:0007669"/>
    <property type="project" value="InterPro"/>
</dbReference>
<feature type="coiled-coil region" evidence="5">
    <location>
        <begin position="663"/>
        <end position="764"/>
    </location>
</feature>
<keyword evidence="2" id="KW-0285">Flavoprotein</keyword>
<keyword evidence="8" id="KW-1185">Reference proteome</keyword>
<comment type="similarity">
    <text evidence="1">Belongs to the FMO family.</text>
</comment>
<feature type="coiled-coil region" evidence="5">
    <location>
        <begin position="797"/>
        <end position="959"/>
    </location>
</feature>
<evidence type="ECO:0000256" key="2">
    <source>
        <dbReference type="ARBA" id="ARBA00022630"/>
    </source>
</evidence>
<dbReference type="Pfam" id="PF00743">
    <property type="entry name" value="FMO-like"/>
    <property type="match status" value="1"/>
</dbReference>
<dbReference type="EMBL" id="NHTK01001307">
    <property type="protein sequence ID" value="PPR00533.1"/>
    <property type="molecule type" value="Genomic_DNA"/>
</dbReference>
<evidence type="ECO:0000256" key="4">
    <source>
        <dbReference type="ARBA" id="ARBA00023002"/>
    </source>
</evidence>
<comment type="caution">
    <text evidence="7">The sequence shown here is derived from an EMBL/GenBank/DDBJ whole genome shotgun (WGS) entry which is preliminary data.</text>
</comment>
<dbReference type="PANTHER" id="PTHR23023">
    <property type="entry name" value="DIMETHYLANILINE MONOOXYGENASE"/>
    <property type="match status" value="1"/>
</dbReference>
<feature type="compositionally biased region" description="Low complexity" evidence="6">
    <location>
        <begin position="1357"/>
        <end position="1368"/>
    </location>
</feature>
<keyword evidence="5" id="KW-0175">Coiled coil</keyword>
<feature type="coiled-coil region" evidence="5">
    <location>
        <begin position="996"/>
        <end position="1030"/>
    </location>
</feature>
<dbReference type="SUPFAM" id="SSF51905">
    <property type="entry name" value="FAD/NAD(P)-binding domain"/>
    <property type="match status" value="2"/>
</dbReference>